<evidence type="ECO:0000256" key="1">
    <source>
        <dbReference type="SAM" id="SignalP"/>
    </source>
</evidence>
<keyword evidence="3" id="KW-1185">Reference proteome</keyword>
<reference evidence="2 3" key="1">
    <citation type="submission" date="2019-09" db="EMBL/GenBank/DDBJ databases">
        <title>Parvibaculum sedimenti sp. nov., isolated from sediment.</title>
        <authorList>
            <person name="Wang Y."/>
        </authorList>
    </citation>
    <scope>NUCLEOTIDE SEQUENCE [LARGE SCALE GENOMIC DNA]</scope>
    <source>
        <strain evidence="2 3">HXT-9</strain>
    </source>
</reference>
<organism evidence="2 3">
    <name type="scientific">Parvibaculum sedimenti</name>
    <dbReference type="NCBI Taxonomy" id="2608632"/>
    <lineage>
        <taxon>Bacteria</taxon>
        <taxon>Pseudomonadati</taxon>
        <taxon>Pseudomonadota</taxon>
        <taxon>Alphaproteobacteria</taxon>
        <taxon>Hyphomicrobiales</taxon>
        <taxon>Parvibaculaceae</taxon>
        <taxon>Parvibaculum</taxon>
    </lineage>
</organism>
<evidence type="ECO:0000313" key="2">
    <source>
        <dbReference type="EMBL" id="KAB7739137.1"/>
    </source>
</evidence>
<evidence type="ECO:0000313" key="3">
    <source>
        <dbReference type="Proteomes" id="UP000468901"/>
    </source>
</evidence>
<accession>A0A6N6VHE5</accession>
<dbReference type="EMBL" id="WESC01000013">
    <property type="protein sequence ID" value="KAB7739137.1"/>
    <property type="molecule type" value="Genomic_DNA"/>
</dbReference>
<proteinExistence type="predicted"/>
<dbReference type="Proteomes" id="UP000468901">
    <property type="component" value="Unassembled WGS sequence"/>
</dbReference>
<comment type="caution">
    <text evidence="2">The sequence shown here is derived from an EMBL/GenBank/DDBJ whole genome shotgun (WGS) entry which is preliminary data.</text>
</comment>
<evidence type="ECO:0008006" key="4">
    <source>
        <dbReference type="Google" id="ProtNLM"/>
    </source>
</evidence>
<feature type="signal peptide" evidence="1">
    <location>
        <begin position="1"/>
        <end position="25"/>
    </location>
</feature>
<sequence>MAMKTIGRGVAVVALACAVALPAAAANIKARFGNTMLGTRPDGTVLKLYYNKDHSFSGEIKVPGREGTFVTKGVWRLDGKNLCVTPEGPDGQKGAESCTLLKGDKVGDTWKTTVQGTDGKPVEQTVKIVKGR</sequence>
<feature type="chain" id="PRO_5026817305" description="DUF995 domain-containing protein" evidence="1">
    <location>
        <begin position="26"/>
        <end position="132"/>
    </location>
</feature>
<dbReference type="AlphaFoldDB" id="A0A6N6VHE5"/>
<dbReference type="RefSeq" id="WP_152217020.1">
    <property type="nucleotide sequence ID" value="NZ_JBAQYD010000387.1"/>
</dbReference>
<protein>
    <recommendedName>
        <fullName evidence="4">DUF995 domain-containing protein</fullName>
    </recommendedName>
</protein>
<gene>
    <name evidence="2" type="ORF">F2P47_14100</name>
</gene>
<keyword evidence="1" id="KW-0732">Signal</keyword>
<name>A0A6N6VHE5_9HYPH</name>